<feature type="compositionally biased region" description="Low complexity" evidence="1">
    <location>
        <begin position="208"/>
        <end position="217"/>
    </location>
</feature>
<feature type="compositionally biased region" description="Polar residues" evidence="1">
    <location>
        <begin position="1"/>
        <end position="17"/>
    </location>
</feature>
<sequence>MNQEGSEAQPSITSPYPQDSIFASFLPETSPNGTRRIHLDDIKQSKLDEKVSETVAEHGGLNYIQAKYVSQLCEVVVNNPELSEDSANKLRDLQPKVKSNLLTENELYRRALCISVAFIKRYKMVQTLDAIKKEYAQTPKSTGFSKASELERTFEGLFQTARDSEQTPFNTKARAFEKKVSELYEVPPAWLDDTATVRSPRSMRSWKAKQSAKSSAATTPRSRKSPH</sequence>
<dbReference type="Proteomes" id="UP001470230">
    <property type="component" value="Unassembled WGS sequence"/>
</dbReference>
<dbReference type="EMBL" id="JAPFFF010000008">
    <property type="protein sequence ID" value="KAK8884366.1"/>
    <property type="molecule type" value="Genomic_DNA"/>
</dbReference>
<comment type="caution">
    <text evidence="2">The sequence shown here is derived from an EMBL/GenBank/DDBJ whole genome shotgun (WGS) entry which is preliminary data.</text>
</comment>
<gene>
    <name evidence="2" type="ORF">M9Y10_043476</name>
</gene>
<feature type="region of interest" description="Disordered" evidence="1">
    <location>
        <begin position="195"/>
        <end position="227"/>
    </location>
</feature>
<evidence type="ECO:0000256" key="1">
    <source>
        <dbReference type="SAM" id="MobiDB-lite"/>
    </source>
</evidence>
<protein>
    <submittedName>
        <fullName evidence="2">Uncharacterized protein</fullName>
    </submittedName>
</protein>
<accession>A0ABR2JZS7</accession>
<reference evidence="2 3" key="1">
    <citation type="submission" date="2024-04" db="EMBL/GenBank/DDBJ databases">
        <title>Tritrichomonas musculus Genome.</title>
        <authorList>
            <person name="Alves-Ferreira E."/>
            <person name="Grigg M."/>
            <person name="Lorenzi H."/>
            <person name="Galac M."/>
        </authorList>
    </citation>
    <scope>NUCLEOTIDE SEQUENCE [LARGE SCALE GENOMIC DNA]</scope>
    <source>
        <strain evidence="2 3">EAF2021</strain>
    </source>
</reference>
<organism evidence="2 3">
    <name type="scientific">Tritrichomonas musculus</name>
    <dbReference type="NCBI Taxonomy" id="1915356"/>
    <lineage>
        <taxon>Eukaryota</taxon>
        <taxon>Metamonada</taxon>
        <taxon>Parabasalia</taxon>
        <taxon>Tritrichomonadida</taxon>
        <taxon>Tritrichomonadidae</taxon>
        <taxon>Tritrichomonas</taxon>
    </lineage>
</organism>
<proteinExistence type="predicted"/>
<evidence type="ECO:0000313" key="2">
    <source>
        <dbReference type="EMBL" id="KAK8884366.1"/>
    </source>
</evidence>
<keyword evidence="3" id="KW-1185">Reference proteome</keyword>
<feature type="region of interest" description="Disordered" evidence="1">
    <location>
        <begin position="1"/>
        <end position="35"/>
    </location>
</feature>
<name>A0ABR2JZS7_9EUKA</name>
<evidence type="ECO:0000313" key="3">
    <source>
        <dbReference type="Proteomes" id="UP001470230"/>
    </source>
</evidence>